<gene>
    <name evidence="12" type="ORF">OE88DRAFT_533715</name>
</gene>
<feature type="repeat" description="Solcar" evidence="9">
    <location>
        <begin position="211"/>
        <end position="325"/>
    </location>
</feature>
<evidence type="ECO:0000313" key="12">
    <source>
        <dbReference type="EMBL" id="TFK48487.1"/>
    </source>
</evidence>
<sequence>MAGNSGTPPAVELDPTADFIAGTISGMAALCVGYPFDTVKVRFQNPEIAHRYRSTFNAITTIVHDERVLGLYKGITSPLASCAFMNGLVFSSYRFFMKLQLTDATAVPTLTQITLAGIGSGIVSSIITTPTELIKIHQQNTLGKTPPARQVALDIVRQHGLRGLYRGITATAIRDCGYGAYFFGYEATCRYFSPPGPMSVPSTGKPEAPTLTWPVLLLAGAVAGIAGWLATFPFDVVKTRVQSMFGEPIPTSSAAESTRLLSPSPEHPLEVRLAPNPYRNTLSTIVHSYRMEGLSVFFRGLSPTLIRAIPVNMVTFATFEGVIHLLS</sequence>
<dbReference type="GO" id="GO:0031966">
    <property type="term" value="C:mitochondrial membrane"/>
    <property type="evidence" value="ECO:0007669"/>
    <property type="project" value="UniProtKB-SubCell"/>
</dbReference>
<dbReference type="PRINTS" id="PR00926">
    <property type="entry name" value="MITOCARRIER"/>
</dbReference>
<dbReference type="InterPro" id="IPR050567">
    <property type="entry name" value="Mitochondrial_Carrier"/>
</dbReference>
<dbReference type="Gene3D" id="1.50.40.10">
    <property type="entry name" value="Mitochondrial carrier domain"/>
    <property type="match status" value="1"/>
</dbReference>
<evidence type="ECO:0000256" key="4">
    <source>
        <dbReference type="ARBA" id="ARBA00022692"/>
    </source>
</evidence>
<protein>
    <submittedName>
        <fullName evidence="12">Mitochondrial carrier</fullName>
    </submittedName>
</protein>
<name>A0A5C3MTY3_9AGAM</name>
<keyword evidence="4 9" id="KW-0812">Transmembrane</keyword>
<comment type="subcellular location">
    <subcellularLocation>
        <location evidence="1">Mitochondrion membrane</location>
        <topology evidence="1">Multi-pass membrane protein</topology>
    </subcellularLocation>
</comment>
<evidence type="ECO:0000256" key="10">
    <source>
        <dbReference type="RuleBase" id="RU000488"/>
    </source>
</evidence>
<dbReference type="InterPro" id="IPR018108">
    <property type="entry name" value="MCP_transmembrane"/>
</dbReference>
<keyword evidence="8 9" id="KW-0472">Membrane</keyword>
<keyword evidence="7" id="KW-0496">Mitochondrion</keyword>
<evidence type="ECO:0000256" key="11">
    <source>
        <dbReference type="SAM" id="Phobius"/>
    </source>
</evidence>
<evidence type="ECO:0000256" key="1">
    <source>
        <dbReference type="ARBA" id="ARBA00004225"/>
    </source>
</evidence>
<reference evidence="12 13" key="1">
    <citation type="journal article" date="2019" name="Nat. Ecol. Evol.">
        <title>Megaphylogeny resolves global patterns of mushroom evolution.</title>
        <authorList>
            <person name="Varga T."/>
            <person name="Krizsan K."/>
            <person name="Foldi C."/>
            <person name="Dima B."/>
            <person name="Sanchez-Garcia M."/>
            <person name="Sanchez-Ramirez S."/>
            <person name="Szollosi G.J."/>
            <person name="Szarkandi J.G."/>
            <person name="Papp V."/>
            <person name="Albert L."/>
            <person name="Andreopoulos W."/>
            <person name="Angelini C."/>
            <person name="Antonin V."/>
            <person name="Barry K.W."/>
            <person name="Bougher N.L."/>
            <person name="Buchanan P."/>
            <person name="Buyck B."/>
            <person name="Bense V."/>
            <person name="Catcheside P."/>
            <person name="Chovatia M."/>
            <person name="Cooper J."/>
            <person name="Damon W."/>
            <person name="Desjardin D."/>
            <person name="Finy P."/>
            <person name="Geml J."/>
            <person name="Haridas S."/>
            <person name="Hughes K."/>
            <person name="Justo A."/>
            <person name="Karasinski D."/>
            <person name="Kautmanova I."/>
            <person name="Kiss B."/>
            <person name="Kocsube S."/>
            <person name="Kotiranta H."/>
            <person name="LaButti K.M."/>
            <person name="Lechner B.E."/>
            <person name="Liimatainen K."/>
            <person name="Lipzen A."/>
            <person name="Lukacs Z."/>
            <person name="Mihaltcheva S."/>
            <person name="Morgado L.N."/>
            <person name="Niskanen T."/>
            <person name="Noordeloos M.E."/>
            <person name="Ohm R.A."/>
            <person name="Ortiz-Santana B."/>
            <person name="Ovrebo C."/>
            <person name="Racz N."/>
            <person name="Riley R."/>
            <person name="Savchenko A."/>
            <person name="Shiryaev A."/>
            <person name="Soop K."/>
            <person name="Spirin V."/>
            <person name="Szebenyi C."/>
            <person name="Tomsovsky M."/>
            <person name="Tulloss R.E."/>
            <person name="Uehling J."/>
            <person name="Grigoriev I.V."/>
            <person name="Vagvolgyi C."/>
            <person name="Papp T."/>
            <person name="Martin F.M."/>
            <person name="Miettinen O."/>
            <person name="Hibbett D.S."/>
            <person name="Nagy L.G."/>
        </authorList>
    </citation>
    <scope>NUCLEOTIDE SEQUENCE [LARGE SCALE GENOMIC DNA]</scope>
    <source>
        <strain evidence="12 13">OMC1185</strain>
    </source>
</reference>
<evidence type="ECO:0000256" key="8">
    <source>
        <dbReference type="ARBA" id="ARBA00023136"/>
    </source>
</evidence>
<dbReference type="SUPFAM" id="SSF103506">
    <property type="entry name" value="Mitochondrial carrier"/>
    <property type="match status" value="1"/>
</dbReference>
<comment type="similarity">
    <text evidence="2 10">Belongs to the mitochondrial carrier (TC 2.A.29) family.</text>
</comment>
<keyword evidence="3 10" id="KW-0813">Transport</keyword>
<evidence type="ECO:0000256" key="9">
    <source>
        <dbReference type="PROSITE-ProRule" id="PRU00282"/>
    </source>
</evidence>
<dbReference type="PANTHER" id="PTHR45624:SF10">
    <property type="entry name" value="SLC (SOLUTE CARRIER) HOMOLOG"/>
    <property type="match status" value="1"/>
</dbReference>
<evidence type="ECO:0000256" key="2">
    <source>
        <dbReference type="ARBA" id="ARBA00006375"/>
    </source>
</evidence>
<evidence type="ECO:0000313" key="13">
    <source>
        <dbReference type="Proteomes" id="UP000305948"/>
    </source>
</evidence>
<evidence type="ECO:0000256" key="3">
    <source>
        <dbReference type="ARBA" id="ARBA00022448"/>
    </source>
</evidence>
<dbReference type="PROSITE" id="PS50920">
    <property type="entry name" value="SOLCAR"/>
    <property type="match status" value="3"/>
</dbReference>
<evidence type="ECO:0000256" key="6">
    <source>
        <dbReference type="ARBA" id="ARBA00022989"/>
    </source>
</evidence>
<dbReference type="Pfam" id="PF00153">
    <property type="entry name" value="Mito_carr"/>
    <property type="match status" value="3"/>
</dbReference>
<dbReference type="EMBL" id="ML213519">
    <property type="protein sequence ID" value="TFK48487.1"/>
    <property type="molecule type" value="Genomic_DNA"/>
</dbReference>
<organism evidence="12 13">
    <name type="scientific">Heliocybe sulcata</name>
    <dbReference type="NCBI Taxonomy" id="5364"/>
    <lineage>
        <taxon>Eukaryota</taxon>
        <taxon>Fungi</taxon>
        <taxon>Dikarya</taxon>
        <taxon>Basidiomycota</taxon>
        <taxon>Agaricomycotina</taxon>
        <taxon>Agaricomycetes</taxon>
        <taxon>Gloeophyllales</taxon>
        <taxon>Gloeophyllaceae</taxon>
        <taxon>Heliocybe</taxon>
    </lineage>
</organism>
<feature type="transmembrane region" description="Helical" evidence="11">
    <location>
        <begin position="211"/>
        <end position="234"/>
    </location>
</feature>
<dbReference type="GO" id="GO:0022857">
    <property type="term" value="F:transmembrane transporter activity"/>
    <property type="evidence" value="ECO:0007669"/>
    <property type="project" value="TreeGrafter"/>
</dbReference>
<keyword evidence="13" id="KW-1185">Reference proteome</keyword>
<dbReference type="Proteomes" id="UP000305948">
    <property type="component" value="Unassembled WGS sequence"/>
</dbReference>
<evidence type="ECO:0000256" key="5">
    <source>
        <dbReference type="ARBA" id="ARBA00022737"/>
    </source>
</evidence>
<keyword evidence="5" id="KW-0677">Repeat</keyword>
<keyword evidence="6 11" id="KW-1133">Transmembrane helix</keyword>
<dbReference type="InterPro" id="IPR002067">
    <property type="entry name" value="MCP"/>
</dbReference>
<evidence type="ECO:0000256" key="7">
    <source>
        <dbReference type="ARBA" id="ARBA00023128"/>
    </source>
</evidence>
<feature type="repeat" description="Solcar" evidence="9">
    <location>
        <begin position="108"/>
        <end position="192"/>
    </location>
</feature>
<feature type="repeat" description="Solcar" evidence="9">
    <location>
        <begin position="13"/>
        <end position="99"/>
    </location>
</feature>
<dbReference type="InterPro" id="IPR023395">
    <property type="entry name" value="MCP_dom_sf"/>
</dbReference>
<dbReference type="PANTHER" id="PTHR45624">
    <property type="entry name" value="MITOCHONDRIAL BASIC AMINO ACIDS TRANSPORTER-RELATED"/>
    <property type="match status" value="1"/>
</dbReference>
<accession>A0A5C3MTY3</accession>
<dbReference type="AlphaFoldDB" id="A0A5C3MTY3"/>
<dbReference type="OrthoDB" id="14252at2759"/>
<proteinExistence type="inferred from homology"/>